<dbReference type="Pfam" id="PF08618">
    <property type="entry name" value="Opi1"/>
    <property type="match status" value="1"/>
</dbReference>
<dbReference type="PANTHER" id="PTHR38406:SF1">
    <property type="entry name" value="TRANSCRIPTIONAL REPRESSOR OPI1"/>
    <property type="match status" value="1"/>
</dbReference>
<dbReference type="Proteomes" id="UP000252139">
    <property type="component" value="Unassembled WGS sequence"/>
</dbReference>
<organism evidence="2 3">
    <name type="scientific">Rhizopus azygosporus</name>
    <name type="common">Rhizopus microsporus var. azygosporus</name>
    <dbReference type="NCBI Taxonomy" id="86630"/>
    <lineage>
        <taxon>Eukaryota</taxon>
        <taxon>Fungi</taxon>
        <taxon>Fungi incertae sedis</taxon>
        <taxon>Mucoromycota</taxon>
        <taxon>Mucoromycotina</taxon>
        <taxon>Mucoromycetes</taxon>
        <taxon>Mucorales</taxon>
        <taxon>Mucorineae</taxon>
        <taxon>Rhizopodaceae</taxon>
        <taxon>Rhizopus</taxon>
    </lineage>
</organism>
<sequence length="344" mass="39328">MSITQLCNNDENNKNQTEKKIPLPAMEPIPSQPHFIRRLPLIDSALKAYENSIVKYGADMIDTYAVGPIYDKLGYGHKSQEDEDTIAATTALARTSLQDTEVTHRHKRIEDTREDRKFYIYIYIYIYKKKLMFMIINTGKKQRPSTSPHPYSVQRRPRWQQIVLHAGSAAGTTAAVISEESMKCLKYCLSWLQYAVQHIEQQMTLLRQFLVSLATNQQQQQQQQKQVTQDASDTTLNNIKKEIVDTLRKVVEVVSRYAGKGLPEQAKLTVRSFILELPSRWAMVNQQALDEVDTPLHVTSIKLLDFSGESIRMLKSVSLVFSDTVERAELWLKRLKAVGGTTGH</sequence>
<dbReference type="GO" id="GO:0005634">
    <property type="term" value="C:nucleus"/>
    <property type="evidence" value="ECO:0007669"/>
    <property type="project" value="TreeGrafter"/>
</dbReference>
<comment type="caution">
    <text evidence="2">The sequence shown here is derived from an EMBL/GenBank/DDBJ whole genome shotgun (WGS) entry which is preliminary data.</text>
</comment>
<dbReference type="OrthoDB" id="2441642at2759"/>
<dbReference type="PANTHER" id="PTHR38406">
    <property type="entry name" value="TRANSCRIPTIONAL REPRESSOR OPI1"/>
    <property type="match status" value="1"/>
</dbReference>
<dbReference type="GO" id="GO:0005783">
    <property type="term" value="C:endoplasmic reticulum"/>
    <property type="evidence" value="ECO:0007669"/>
    <property type="project" value="TreeGrafter"/>
</dbReference>
<dbReference type="AlphaFoldDB" id="A0A367JU11"/>
<gene>
    <name evidence="2" type="ORF">CU097_009382</name>
</gene>
<evidence type="ECO:0000313" key="2">
    <source>
        <dbReference type="EMBL" id="RCH93430.1"/>
    </source>
</evidence>
<accession>A0A367JU11</accession>
<proteinExistence type="predicted"/>
<dbReference type="InterPro" id="IPR013927">
    <property type="entry name" value="TF_Opi1_Ccg-8"/>
</dbReference>
<dbReference type="STRING" id="86630.A0A367JU11"/>
<feature type="compositionally biased region" description="Polar residues" evidence="1">
    <location>
        <begin position="1"/>
        <end position="10"/>
    </location>
</feature>
<dbReference type="GO" id="GO:0006357">
    <property type="term" value="P:regulation of transcription by RNA polymerase II"/>
    <property type="evidence" value="ECO:0007669"/>
    <property type="project" value="TreeGrafter"/>
</dbReference>
<evidence type="ECO:0000313" key="3">
    <source>
        <dbReference type="Proteomes" id="UP000252139"/>
    </source>
</evidence>
<protein>
    <recommendedName>
        <fullName evidence="4">Opi1-domain-containing protein</fullName>
    </recommendedName>
</protein>
<evidence type="ECO:0000256" key="1">
    <source>
        <dbReference type="SAM" id="MobiDB-lite"/>
    </source>
</evidence>
<evidence type="ECO:0008006" key="4">
    <source>
        <dbReference type="Google" id="ProtNLM"/>
    </source>
</evidence>
<name>A0A367JU11_RHIAZ</name>
<dbReference type="GO" id="GO:0030968">
    <property type="term" value="P:endoplasmic reticulum unfolded protein response"/>
    <property type="evidence" value="ECO:0007669"/>
    <property type="project" value="TreeGrafter"/>
</dbReference>
<dbReference type="GO" id="GO:0008654">
    <property type="term" value="P:phospholipid biosynthetic process"/>
    <property type="evidence" value="ECO:0007669"/>
    <property type="project" value="TreeGrafter"/>
</dbReference>
<feature type="region of interest" description="Disordered" evidence="1">
    <location>
        <begin position="1"/>
        <end position="26"/>
    </location>
</feature>
<keyword evidence="3" id="KW-1185">Reference proteome</keyword>
<dbReference type="GO" id="GO:0003714">
    <property type="term" value="F:transcription corepressor activity"/>
    <property type="evidence" value="ECO:0007669"/>
    <property type="project" value="InterPro"/>
</dbReference>
<reference evidence="2 3" key="1">
    <citation type="journal article" date="2018" name="G3 (Bethesda)">
        <title>Phylogenetic and Phylogenomic Definition of Rhizopus Species.</title>
        <authorList>
            <person name="Gryganskyi A.P."/>
            <person name="Golan J."/>
            <person name="Dolatabadi S."/>
            <person name="Mondo S."/>
            <person name="Robb S."/>
            <person name="Idnurm A."/>
            <person name="Muszewska A."/>
            <person name="Steczkiewicz K."/>
            <person name="Masonjones S."/>
            <person name="Liao H.L."/>
            <person name="Gajdeczka M.T."/>
            <person name="Anike F."/>
            <person name="Vuek A."/>
            <person name="Anishchenko I.M."/>
            <person name="Voigt K."/>
            <person name="de Hoog G.S."/>
            <person name="Smith M.E."/>
            <person name="Heitman J."/>
            <person name="Vilgalys R."/>
            <person name="Stajich J.E."/>
        </authorList>
    </citation>
    <scope>NUCLEOTIDE SEQUENCE [LARGE SCALE GENOMIC DNA]</scope>
    <source>
        <strain evidence="2 3">CBS 357.93</strain>
    </source>
</reference>
<feature type="compositionally biased region" description="Basic and acidic residues" evidence="1">
    <location>
        <begin position="11"/>
        <end position="21"/>
    </location>
</feature>
<dbReference type="EMBL" id="PJQL01000698">
    <property type="protein sequence ID" value="RCH93430.1"/>
    <property type="molecule type" value="Genomic_DNA"/>
</dbReference>